<protein>
    <submittedName>
        <fullName evidence="2">Uncharacterized protein</fullName>
    </submittedName>
</protein>
<dbReference type="EMBL" id="QXCT01000002">
    <property type="protein sequence ID" value="MDW9255490.1"/>
    <property type="molecule type" value="Genomic_DNA"/>
</dbReference>
<feature type="region of interest" description="Disordered" evidence="1">
    <location>
        <begin position="14"/>
        <end position="45"/>
    </location>
</feature>
<comment type="caution">
    <text evidence="2">The sequence shown here is derived from an EMBL/GenBank/DDBJ whole genome shotgun (WGS) entry which is preliminary data.</text>
</comment>
<accession>A0AAW9CX48</accession>
<sequence length="126" mass="14118">MRVVSLTPEQTIWASSSTMMPRRSRNSTSQHRLRPAAGKRRRHCRPTCSGGCTALLERLTPPMPPAYRDAFGRPSMRRSIRPSGRSSVRGARRPARRAARLTMAPTGGKSRPWITHASWRTSPART</sequence>
<dbReference type="Proteomes" id="UP001272137">
    <property type="component" value="Unassembled WGS sequence"/>
</dbReference>
<reference evidence="2" key="1">
    <citation type="submission" date="2018-08" db="EMBL/GenBank/DDBJ databases">
        <title>Identification of Burkholderia cepacia strains that express a Burkholderia pseudomallei-like capsular polysaccharide.</title>
        <authorList>
            <person name="Burtnick M.N."/>
            <person name="Vongsouvath M."/>
            <person name="Newton P."/>
            <person name="Wuthiekanun V."/>
            <person name="Limmathurotsakul D."/>
            <person name="Brett P.J."/>
            <person name="Chantratita N."/>
            <person name="Dance D.A."/>
        </authorList>
    </citation>
    <scope>NUCLEOTIDE SEQUENCE</scope>
    <source>
        <strain evidence="2">SBXCC001</strain>
    </source>
</reference>
<evidence type="ECO:0000313" key="2">
    <source>
        <dbReference type="EMBL" id="MDW9255490.1"/>
    </source>
</evidence>
<feature type="compositionally biased region" description="Basic residues" evidence="1">
    <location>
        <begin position="90"/>
        <end position="99"/>
    </location>
</feature>
<feature type="compositionally biased region" description="Basic residues" evidence="1">
    <location>
        <begin position="31"/>
        <end position="45"/>
    </location>
</feature>
<evidence type="ECO:0000256" key="1">
    <source>
        <dbReference type="SAM" id="MobiDB-lite"/>
    </source>
</evidence>
<dbReference type="AlphaFoldDB" id="A0AAW9CX48"/>
<organism evidence="2 3">
    <name type="scientific">Burkholderia thailandensis</name>
    <dbReference type="NCBI Taxonomy" id="57975"/>
    <lineage>
        <taxon>Bacteria</taxon>
        <taxon>Pseudomonadati</taxon>
        <taxon>Pseudomonadota</taxon>
        <taxon>Betaproteobacteria</taxon>
        <taxon>Burkholderiales</taxon>
        <taxon>Burkholderiaceae</taxon>
        <taxon>Burkholderia</taxon>
        <taxon>pseudomallei group</taxon>
    </lineage>
</organism>
<proteinExistence type="predicted"/>
<evidence type="ECO:0000313" key="3">
    <source>
        <dbReference type="Proteomes" id="UP001272137"/>
    </source>
</evidence>
<name>A0AAW9CX48_BURTH</name>
<gene>
    <name evidence="2" type="ORF">C7S16_2157</name>
</gene>
<feature type="region of interest" description="Disordered" evidence="1">
    <location>
        <begin position="61"/>
        <end position="126"/>
    </location>
</feature>